<dbReference type="Gene3D" id="1.20.1250.20">
    <property type="entry name" value="MFS general substrate transporter like domains"/>
    <property type="match status" value="1"/>
</dbReference>
<feature type="transmembrane region" description="Helical" evidence="7">
    <location>
        <begin position="219"/>
        <end position="244"/>
    </location>
</feature>
<keyword evidence="4 7" id="KW-0812">Transmembrane</keyword>
<comment type="subcellular location">
    <subcellularLocation>
        <location evidence="1">Cell membrane</location>
        <topology evidence="1">Multi-pass membrane protein</topology>
    </subcellularLocation>
</comment>
<evidence type="ECO:0000256" key="1">
    <source>
        <dbReference type="ARBA" id="ARBA00004651"/>
    </source>
</evidence>
<reference evidence="9 10" key="1">
    <citation type="journal article" date="2019" name="Appl. Microbiol. Biotechnol.">
        <title>Differential efficiency of wild type rhizogenic strains for rol gene transformation of plants.</title>
        <authorList>
            <person name="Desmet S."/>
            <person name="De Keyser E."/>
            <person name="Van Vaerenbergh J."/>
            <person name="Baeyen S."/>
            <person name="Van Huylenbroeck J."/>
            <person name="Geelen D."/>
            <person name="Dhooghe E."/>
        </authorList>
    </citation>
    <scope>NUCLEOTIDE SEQUENCE [LARGE SCALE GENOMIC DNA]</scope>
    <source>
        <strain evidence="9 10">GBBC3283</strain>
    </source>
</reference>
<dbReference type="EMBL" id="SGNZ01000002">
    <property type="protein sequence ID" value="TRA95453.1"/>
    <property type="molecule type" value="Genomic_DNA"/>
</dbReference>
<evidence type="ECO:0000256" key="2">
    <source>
        <dbReference type="ARBA" id="ARBA00022448"/>
    </source>
</evidence>
<keyword evidence="10" id="KW-1185">Reference proteome</keyword>
<evidence type="ECO:0000256" key="3">
    <source>
        <dbReference type="ARBA" id="ARBA00022475"/>
    </source>
</evidence>
<keyword evidence="5 7" id="KW-1133">Transmembrane helix</keyword>
<evidence type="ECO:0000256" key="7">
    <source>
        <dbReference type="SAM" id="Phobius"/>
    </source>
</evidence>
<dbReference type="GeneID" id="79863114"/>
<dbReference type="PANTHER" id="PTHR23513">
    <property type="entry name" value="INTEGRAL MEMBRANE EFFLUX PROTEIN-RELATED"/>
    <property type="match status" value="1"/>
</dbReference>
<evidence type="ECO:0000256" key="5">
    <source>
        <dbReference type="ARBA" id="ARBA00022989"/>
    </source>
</evidence>
<feature type="transmembrane region" description="Helical" evidence="7">
    <location>
        <begin position="45"/>
        <end position="65"/>
    </location>
</feature>
<proteinExistence type="predicted"/>
<feature type="transmembrane region" description="Helical" evidence="7">
    <location>
        <begin position="12"/>
        <end position="33"/>
    </location>
</feature>
<evidence type="ECO:0000313" key="9">
    <source>
        <dbReference type="EMBL" id="TRA95453.1"/>
    </source>
</evidence>
<dbReference type="SUPFAM" id="SSF103473">
    <property type="entry name" value="MFS general substrate transporter"/>
    <property type="match status" value="1"/>
</dbReference>
<feature type="domain" description="Major facilitator superfamily (MFS) profile" evidence="8">
    <location>
        <begin position="11"/>
        <end position="405"/>
    </location>
</feature>
<organism evidence="9 10">
    <name type="scientific">Agrobacterium salinitolerans</name>
    <dbReference type="NCBI Taxonomy" id="1183413"/>
    <lineage>
        <taxon>Bacteria</taxon>
        <taxon>Pseudomonadati</taxon>
        <taxon>Pseudomonadota</taxon>
        <taxon>Alphaproteobacteria</taxon>
        <taxon>Hyphomicrobiales</taxon>
        <taxon>Rhizobiaceae</taxon>
        <taxon>Rhizobium/Agrobacterium group</taxon>
        <taxon>Agrobacterium</taxon>
    </lineage>
</organism>
<dbReference type="PROSITE" id="PS50850">
    <property type="entry name" value="MFS"/>
    <property type="match status" value="1"/>
</dbReference>
<keyword evidence="2" id="KW-0813">Transport</keyword>
<feature type="transmembrane region" description="Helical" evidence="7">
    <location>
        <begin position="382"/>
        <end position="400"/>
    </location>
</feature>
<dbReference type="InterPro" id="IPR010290">
    <property type="entry name" value="TM_effector"/>
</dbReference>
<gene>
    <name evidence="9" type="ORF">EXN23_03730</name>
</gene>
<feature type="transmembrane region" description="Helical" evidence="7">
    <location>
        <begin position="350"/>
        <end position="370"/>
    </location>
</feature>
<dbReference type="PANTHER" id="PTHR23513:SF6">
    <property type="entry name" value="MAJOR FACILITATOR SUPERFAMILY ASSOCIATED DOMAIN-CONTAINING PROTEIN"/>
    <property type="match status" value="1"/>
</dbReference>
<accession>A0ABY3BTE3</accession>
<evidence type="ECO:0000313" key="10">
    <source>
        <dbReference type="Proteomes" id="UP000319481"/>
    </source>
</evidence>
<dbReference type="CDD" id="cd06173">
    <property type="entry name" value="MFS_MefA_like"/>
    <property type="match status" value="1"/>
</dbReference>
<dbReference type="Pfam" id="PF05977">
    <property type="entry name" value="MFS_3"/>
    <property type="match status" value="1"/>
</dbReference>
<sequence>MAMPLLVRNRNYRLLLTAGTLTNLGDGVIVLALPWLATLMSRDPLAIAAVAAAGSMPWLLFALPSGVIIDRTDRRKLIARADMIRAGIVIAIMMLALSEPVAGAVWLLAGLAFLLGSAEVMRDNAAQTILPSIVAPADLEVANGQMWSAEQLMGQFIGPPLAGVLIGLGIAVPFGLDAAALVLAAGMVWLITLPPQLTNSARFWPALVEGINWMRKDRLLFRLAVTLGMVNFLFSMATTIIILFSQEILGLSAAEHGFLLSVAAAGAVAGSLGAPLITRRIGAQAALYLSFLTWGMAYAAIGFSSAAWVVGAAIALFMAASMLWNVITVSWRQRRIPAELLGRVNSIYRFFGWGSMPLGAIAAGILVSLIENEAGREMALRGPFVLAAVGYLILLVYARLKLRLQ</sequence>
<evidence type="ECO:0000256" key="6">
    <source>
        <dbReference type="ARBA" id="ARBA00023136"/>
    </source>
</evidence>
<feature type="transmembrane region" description="Helical" evidence="7">
    <location>
        <begin position="256"/>
        <end position="278"/>
    </location>
</feature>
<evidence type="ECO:0000256" key="4">
    <source>
        <dbReference type="ARBA" id="ARBA00022692"/>
    </source>
</evidence>
<dbReference type="RefSeq" id="WP_142911893.1">
    <property type="nucleotide sequence ID" value="NZ_JAPZLN010000002.1"/>
</dbReference>
<feature type="transmembrane region" description="Helical" evidence="7">
    <location>
        <begin position="285"/>
        <end position="301"/>
    </location>
</feature>
<keyword evidence="3" id="KW-1003">Cell membrane</keyword>
<feature type="transmembrane region" description="Helical" evidence="7">
    <location>
        <begin position="307"/>
        <end position="329"/>
    </location>
</feature>
<feature type="transmembrane region" description="Helical" evidence="7">
    <location>
        <begin position="152"/>
        <end position="172"/>
    </location>
</feature>
<dbReference type="Proteomes" id="UP000319481">
    <property type="component" value="Unassembled WGS sequence"/>
</dbReference>
<dbReference type="InterPro" id="IPR036259">
    <property type="entry name" value="MFS_trans_sf"/>
</dbReference>
<keyword evidence="6 7" id="KW-0472">Membrane</keyword>
<name>A0ABY3BTE3_9HYPH</name>
<comment type="caution">
    <text evidence="9">The sequence shown here is derived from an EMBL/GenBank/DDBJ whole genome shotgun (WGS) entry which is preliminary data.</text>
</comment>
<dbReference type="InterPro" id="IPR020846">
    <property type="entry name" value="MFS_dom"/>
</dbReference>
<evidence type="ECO:0000259" key="8">
    <source>
        <dbReference type="PROSITE" id="PS50850"/>
    </source>
</evidence>
<protein>
    <submittedName>
        <fullName evidence="9">MFS transporter</fullName>
    </submittedName>
</protein>